<proteinExistence type="predicted"/>
<name>A0A6C0IH41_9ZZZZ</name>
<accession>A0A6C0IH41</accession>
<protein>
    <submittedName>
        <fullName evidence="1">Uncharacterized protein</fullName>
    </submittedName>
</protein>
<evidence type="ECO:0000313" key="1">
    <source>
        <dbReference type="EMBL" id="QHT91825.1"/>
    </source>
</evidence>
<sequence length="132" mass="15687">MEDNRINVDIIVDDPDKGRDHMYSNDFYNFFPVTFDTSVSELKSKIYDFFKTKGKKVVDFEAGRDGKVFSQNLSAKLNEYKDIILKSDNRNFFKKNYFNVFVELGSLNGGKRKRRTIKKRRTNKKRKSYSRK</sequence>
<reference evidence="1" key="1">
    <citation type="journal article" date="2020" name="Nature">
        <title>Giant virus diversity and host interactions through global metagenomics.</title>
        <authorList>
            <person name="Schulz F."/>
            <person name="Roux S."/>
            <person name="Paez-Espino D."/>
            <person name="Jungbluth S."/>
            <person name="Walsh D.A."/>
            <person name="Denef V.J."/>
            <person name="McMahon K.D."/>
            <person name="Konstantinidis K.T."/>
            <person name="Eloe-Fadrosh E.A."/>
            <person name="Kyrpides N.C."/>
            <person name="Woyke T."/>
        </authorList>
    </citation>
    <scope>NUCLEOTIDE SEQUENCE</scope>
    <source>
        <strain evidence="1">GVMAG-M-3300023184-86</strain>
    </source>
</reference>
<dbReference type="EMBL" id="MN740170">
    <property type="protein sequence ID" value="QHT91825.1"/>
    <property type="molecule type" value="Genomic_DNA"/>
</dbReference>
<dbReference type="AlphaFoldDB" id="A0A6C0IH41"/>
<organism evidence="1">
    <name type="scientific">viral metagenome</name>
    <dbReference type="NCBI Taxonomy" id="1070528"/>
    <lineage>
        <taxon>unclassified sequences</taxon>
        <taxon>metagenomes</taxon>
        <taxon>organismal metagenomes</taxon>
    </lineage>
</organism>